<dbReference type="RefSeq" id="WP_085051691.1">
    <property type="nucleotide sequence ID" value="NZ_LNQR01000034.1"/>
</dbReference>
<dbReference type="PROSITE" id="PS50042">
    <property type="entry name" value="CNMP_BINDING_3"/>
    <property type="match status" value="2"/>
</dbReference>
<proteinExistence type="predicted"/>
<dbReference type="EMBL" id="LNQR01000034">
    <property type="protein sequence ID" value="KWT90957.1"/>
    <property type="molecule type" value="Genomic_DNA"/>
</dbReference>
<dbReference type="SUPFAM" id="SSF51206">
    <property type="entry name" value="cAMP-binding domain-like"/>
    <property type="match status" value="2"/>
</dbReference>
<protein>
    <submittedName>
        <fullName evidence="2">DNA-binding transcriptional dual regulator Crp</fullName>
    </submittedName>
</protein>
<comment type="caution">
    <text evidence="2">The sequence shown here is derived from an EMBL/GenBank/DDBJ whole genome shotgun (WGS) entry which is preliminary data.</text>
</comment>
<gene>
    <name evidence="2" type="ORF">ASN18_1041</name>
</gene>
<evidence type="ECO:0000313" key="2">
    <source>
        <dbReference type="EMBL" id="KWT90957.1"/>
    </source>
</evidence>
<dbReference type="InterPro" id="IPR014710">
    <property type="entry name" value="RmlC-like_jellyroll"/>
</dbReference>
<keyword evidence="3" id="KW-1185">Reference proteome</keyword>
<accession>A0ABR5SH16</accession>
<sequence>MDKNTFSYLIRRFYEEIKSADVDEAYETFMLILDLVFIDKNSVPKFFQELLDKDTLRMFDDISLVKYKHNEAICKEGAHDHSLFIIVSGTVRISKKSAKSKGPLVPLPPVLLNHLITTLFTSGAKTLSNLSVGDFFGESALFSSKPMAVSAIADTDVELLVITAESLQKAMTVKPNLRSLLREYYVSRLDSMVEFLNSEQGKLQACAFGALLGAVMPDNKNNNYTDTSMMLGAGSSSEEETGFSLNPKSLVETGLRKVMTLYAANRKAEAALLYLSISRLFFRDIATVAANELIIRAMNNVTVRNIRPLYDALDKLQRLIPEQSPELHTEPHMTGVPDTCMNFLALFNELLRRNLDKAVQLQYEKGRTIVNFGEEPDAIYVVKTGSVKVYPQGTSPESENVSGITTIGSGELFGEFDFFNRKPRTATVIAAEDTSLYEINRTLASEIVKEHPEVLEFFKKSYQAEIDNLIKEADAIKAYFENDLIP</sequence>
<evidence type="ECO:0000313" key="3">
    <source>
        <dbReference type="Proteomes" id="UP000060487"/>
    </source>
</evidence>
<dbReference type="PANTHER" id="PTHR24567">
    <property type="entry name" value="CRP FAMILY TRANSCRIPTIONAL REGULATORY PROTEIN"/>
    <property type="match status" value="1"/>
</dbReference>
<dbReference type="Pfam" id="PF00027">
    <property type="entry name" value="cNMP_binding"/>
    <property type="match status" value="2"/>
</dbReference>
<evidence type="ECO:0000259" key="1">
    <source>
        <dbReference type="PROSITE" id="PS50042"/>
    </source>
</evidence>
<dbReference type="SMART" id="SM00100">
    <property type="entry name" value="cNMP"/>
    <property type="match status" value="2"/>
</dbReference>
<dbReference type="PANTHER" id="PTHR24567:SF26">
    <property type="entry name" value="REGULATORY PROTEIN YEIL"/>
    <property type="match status" value="1"/>
</dbReference>
<dbReference type="CDD" id="cd00038">
    <property type="entry name" value="CAP_ED"/>
    <property type="match status" value="2"/>
</dbReference>
<dbReference type="InterPro" id="IPR050397">
    <property type="entry name" value="Env_Response_Regulators"/>
</dbReference>
<organism evidence="2 3">
    <name type="scientific">Candidatus Magnetominusculus xianensis</name>
    <dbReference type="NCBI Taxonomy" id="1748249"/>
    <lineage>
        <taxon>Bacteria</taxon>
        <taxon>Pseudomonadati</taxon>
        <taxon>Nitrospirota</taxon>
        <taxon>Nitrospiria</taxon>
        <taxon>Nitrospirales</taxon>
        <taxon>Nitrospiraceae</taxon>
        <taxon>Candidatus Magnetominusculus</taxon>
    </lineage>
</organism>
<dbReference type="InterPro" id="IPR018490">
    <property type="entry name" value="cNMP-bd_dom_sf"/>
</dbReference>
<dbReference type="GO" id="GO:0003677">
    <property type="term" value="F:DNA binding"/>
    <property type="evidence" value="ECO:0007669"/>
    <property type="project" value="UniProtKB-KW"/>
</dbReference>
<feature type="domain" description="Cyclic nucleotide-binding" evidence="1">
    <location>
        <begin position="46"/>
        <end position="188"/>
    </location>
</feature>
<name>A0ABR5SH16_9BACT</name>
<dbReference type="Proteomes" id="UP000060487">
    <property type="component" value="Unassembled WGS sequence"/>
</dbReference>
<dbReference type="Gene3D" id="2.60.120.10">
    <property type="entry name" value="Jelly Rolls"/>
    <property type="match status" value="2"/>
</dbReference>
<reference evidence="2 3" key="1">
    <citation type="submission" date="2015-11" db="EMBL/GenBank/DDBJ databases">
        <authorList>
            <person name="Lin W."/>
        </authorList>
    </citation>
    <scope>NUCLEOTIDE SEQUENCE [LARGE SCALE GENOMIC DNA]</scope>
    <source>
        <strain evidence="2 3">HCH-1</strain>
    </source>
</reference>
<feature type="domain" description="Cyclic nucleotide-binding" evidence="1">
    <location>
        <begin position="342"/>
        <end position="465"/>
    </location>
</feature>
<keyword evidence="2" id="KW-0238">DNA-binding</keyword>
<dbReference type="InterPro" id="IPR000595">
    <property type="entry name" value="cNMP-bd_dom"/>
</dbReference>